<dbReference type="KEGG" id="yel:LC20_03795"/>
<gene>
    <name evidence="13" type="ORF">LC20_03795</name>
</gene>
<dbReference type="InterPro" id="IPR042186">
    <property type="entry name" value="FimD_plug_dom"/>
</dbReference>
<evidence type="ECO:0000256" key="10">
    <source>
        <dbReference type="RuleBase" id="RU003884"/>
    </source>
</evidence>
<dbReference type="Gene3D" id="3.10.20.410">
    <property type="match status" value="1"/>
</dbReference>
<dbReference type="InterPro" id="IPR000015">
    <property type="entry name" value="Fimb_usher"/>
</dbReference>
<dbReference type="Gene3D" id="2.60.40.2070">
    <property type="match status" value="1"/>
</dbReference>
<evidence type="ECO:0000256" key="1">
    <source>
        <dbReference type="ARBA" id="ARBA00004571"/>
    </source>
</evidence>
<dbReference type="PROSITE" id="PS01151">
    <property type="entry name" value="FIMBRIAL_USHER"/>
    <property type="match status" value="1"/>
</dbReference>
<evidence type="ECO:0000259" key="11">
    <source>
        <dbReference type="Pfam" id="PF13953"/>
    </source>
</evidence>
<sequence length="852" mass="93887">MKRYSYNRKNSYLLLLNKREIRCLPLSLLISVVLVSGGGGTAARAEDYFNPYSLDKRGMQGIADIDTLSVFSQSKGQLPGKYNVDVYINNDFIGLNEINFIVDDSNQLVPELTKGQLIEWGVNSDSPALSTLSDDTNITSLQNYIPDATAKFEFAQQKLFINIPQIAMKTTARGYISPESWDQGVSAFTLNYGLTGSKTWHNDQEDQHAEFLSLRNGLNMGAWRLRNYSVYSQSESHHQWENIHTYMERDIAFLRSQLTLGETNSSGDIFDSFQFKGVRLASDENMLPYSLRGFAPVIRGIAQSNAKVTVRQNGFVIYQTYVPAGPFEINDLYPTSVSGNLEVTVTELDGSEQTFVTPFSSVPIMQRNGQFKYSLSTGKYRANTPDAKEPSFIQSTLIYGLPWNTTLYGGGLYSDKYNAIALGTGLNLGEIGAFSVDVTNARTNFDVKDQSQYNGQSYRFQYAKSLLTSGTTVTLAGYRYSTEGYYDFAEANDYHHPQTRANKRSRMQANISQTLAGYGSVYLNGYQQDFWDRSGKEITINAGYNTNWGSVTYGFNYTYNDMPGNQKSNQIFAFNLSLPLDVFSPNNRINTNMSTDNRGNSDMQLGLSGQAMENAMSYSVQQSYGNRGQNGSGSAALSYQGRNGTVNSGYGYSAHSQRLNYGLQGGMVLHSEGLTLAQSLGETLAIVQAPGADNVAIQNATGVTTDAKGYAIVPYLTPYQRNRIQLSVDSLGDHVELVNSSTNVIPTRGAVVRADFKTHIGWRALIKLKLNDGVVPFGATVVLIEPNKSDSAEISSGIVGDNGEVYLSGLPEKGRVLVKWGKQSDQQCSADFLLPKNKEASVLQIRSSCTVG</sequence>
<dbReference type="Gene3D" id="2.60.40.3110">
    <property type="match status" value="1"/>
</dbReference>
<dbReference type="GO" id="GO:0009297">
    <property type="term" value="P:pilus assembly"/>
    <property type="evidence" value="ECO:0007669"/>
    <property type="project" value="InterPro"/>
</dbReference>
<name>A0A7U4GGW5_YEREN</name>
<dbReference type="EMBL" id="CP007448">
    <property type="protein sequence ID" value="AHM75048.2"/>
    <property type="molecule type" value="Genomic_DNA"/>
</dbReference>
<accession>A0A7U4GGW5</accession>
<evidence type="ECO:0000256" key="6">
    <source>
        <dbReference type="ARBA" id="ARBA00022692"/>
    </source>
</evidence>
<feature type="domain" description="PapC-like C-terminal" evidence="11">
    <location>
        <begin position="765"/>
        <end position="836"/>
    </location>
</feature>
<evidence type="ECO:0000256" key="8">
    <source>
        <dbReference type="ARBA" id="ARBA00023136"/>
    </source>
</evidence>
<dbReference type="GO" id="GO:0015473">
    <property type="term" value="F:fimbrial usher porin activity"/>
    <property type="evidence" value="ECO:0007669"/>
    <property type="project" value="InterPro"/>
</dbReference>
<dbReference type="InterPro" id="IPR043142">
    <property type="entry name" value="PapC-like_C_sf"/>
</dbReference>
<dbReference type="Gene3D" id="2.60.40.2610">
    <property type="entry name" value="Outer membrane usher protein FimD, plug domain"/>
    <property type="match status" value="1"/>
</dbReference>
<evidence type="ECO:0000256" key="2">
    <source>
        <dbReference type="ARBA" id="ARBA00008064"/>
    </source>
</evidence>
<dbReference type="AlphaFoldDB" id="A0A7U4GGW5"/>
<comment type="similarity">
    <text evidence="2 10">Belongs to the fimbrial export usher family.</text>
</comment>
<dbReference type="Pfam" id="PF13954">
    <property type="entry name" value="PapC_N"/>
    <property type="match status" value="1"/>
</dbReference>
<keyword evidence="6 10" id="KW-0812">Transmembrane</keyword>
<dbReference type="SUPFAM" id="SSF141729">
    <property type="entry name" value="FimD N-terminal domain-like"/>
    <property type="match status" value="1"/>
</dbReference>
<keyword evidence="7" id="KW-0732">Signal</keyword>
<dbReference type="PANTHER" id="PTHR30451:SF21">
    <property type="entry name" value="FIMBRIAL USHER DOMAIN-CONTAINING PROTEIN YDET-RELATED"/>
    <property type="match status" value="1"/>
</dbReference>
<keyword evidence="8 10" id="KW-0472">Membrane</keyword>
<keyword evidence="5 10" id="KW-1029">Fimbrium biogenesis</keyword>
<keyword evidence="4" id="KW-1134">Transmembrane beta strand</keyword>
<reference evidence="13 14" key="1">
    <citation type="submission" date="2017-11" db="EMBL/GenBank/DDBJ databases">
        <title>The complete genome sequence and comparative genome analysis of Yersinia enterocolitica strain LC20.</title>
        <authorList>
            <person name="Shi G."/>
            <person name="Su M."/>
            <person name="Liang J."/>
            <person name="Gu W."/>
            <person name="Xiao Y."/>
            <person name="Zhang Z."/>
            <person name="Qiu H."/>
            <person name="Duan R."/>
            <person name="Zhang Z."/>
            <person name="Li Y."/>
            <person name="Zhang X."/>
            <person name="Ling Y."/>
            <person name="Song L."/>
            <person name="Chen M."/>
            <person name="Zhao Y."/>
            <person name="Wu J."/>
            <person name="Jing H."/>
            <person name="Xiao J."/>
            <person name="Wang X."/>
        </authorList>
    </citation>
    <scope>NUCLEOTIDE SEQUENCE [LARGE SCALE GENOMIC DNA]</scope>
    <source>
        <strain evidence="13 14">LC20</strain>
    </source>
</reference>
<evidence type="ECO:0000256" key="7">
    <source>
        <dbReference type="ARBA" id="ARBA00022729"/>
    </source>
</evidence>
<dbReference type="FunFam" id="2.60.40.2610:FF:000001">
    <property type="entry name" value="Outer membrane fimbrial usher protein"/>
    <property type="match status" value="1"/>
</dbReference>
<keyword evidence="9 10" id="KW-0998">Cell outer membrane</keyword>
<dbReference type="Pfam" id="PF00577">
    <property type="entry name" value="Usher"/>
    <property type="match status" value="1"/>
</dbReference>
<proteinExistence type="inferred from homology"/>
<feature type="domain" description="PapC N-terminal" evidence="12">
    <location>
        <begin position="48"/>
        <end position="195"/>
    </location>
</feature>
<evidence type="ECO:0000256" key="9">
    <source>
        <dbReference type="ARBA" id="ARBA00023237"/>
    </source>
</evidence>
<dbReference type="InterPro" id="IPR025885">
    <property type="entry name" value="PapC_N"/>
</dbReference>
<organism evidence="13 14">
    <name type="scientific">Yersinia enterocolitica LC20</name>
    <dbReference type="NCBI Taxonomy" id="1443113"/>
    <lineage>
        <taxon>Bacteria</taxon>
        <taxon>Pseudomonadati</taxon>
        <taxon>Pseudomonadota</taxon>
        <taxon>Gammaproteobacteria</taxon>
        <taxon>Enterobacterales</taxon>
        <taxon>Yersiniaceae</taxon>
        <taxon>Yersinia</taxon>
    </lineage>
</organism>
<dbReference type="GO" id="GO:0009279">
    <property type="term" value="C:cell outer membrane"/>
    <property type="evidence" value="ECO:0007669"/>
    <property type="project" value="UniProtKB-SubCell"/>
</dbReference>
<dbReference type="Proteomes" id="UP000230961">
    <property type="component" value="Chromosome"/>
</dbReference>
<evidence type="ECO:0000256" key="5">
    <source>
        <dbReference type="ARBA" id="ARBA00022558"/>
    </source>
</evidence>
<dbReference type="InterPro" id="IPR037224">
    <property type="entry name" value="PapC_N_sf"/>
</dbReference>
<evidence type="ECO:0000313" key="13">
    <source>
        <dbReference type="EMBL" id="AHM75048.2"/>
    </source>
</evidence>
<dbReference type="InterPro" id="IPR025949">
    <property type="entry name" value="PapC-like_C"/>
</dbReference>
<dbReference type="InterPro" id="IPR018030">
    <property type="entry name" value="Fimbrial_membr_usher_CS"/>
</dbReference>
<comment type="subcellular location">
    <subcellularLocation>
        <location evidence="1 10">Cell outer membrane</location>
        <topology evidence="1 10">Multi-pass membrane protein</topology>
    </subcellularLocation>
</comment>
<evidence type="ECO:0000259" key="12">
    <source>
        <dbReference type="Pfam" id="PF13954"/>
    </source>
</evidence>
<evidence type="ECO:0000256" key="4">
    <source>
        <dbReference type="ARBA" id="ARBA00022452"/>
    </source>
</evidence>
<dbReference type="Pfam" id="PF13953">
    <property type="entry name" value="PapC_C"/>
    <property type="match status" value="1"/>
</dbReference>
<evidence type="ECO:0000313" key="14">
    <source>
        <dbReference type="Proteomes" id="UP000230961"/>
    </source>
</evidence>
<dbReference type="FunFam" id="2.60.40.3110:FF:000001">
    <property type="entry name" value="Putative fimbrial outer membrane usher"/>
    <property type="match status" value="1"/>
</dbReference>
<dbReference type="PANTHER" id="PTHR30451">
    <property type="entry name" value="OUTER MEMBRANE USHER PROTEIN"/>
    <property type="match status" value="1"/>
</dbReference>
<keyword evidence="3 10" id="KW-0813">Transport</keyword>
<protein>
    <submittedName>
        <fullName evidence="13">Fimbrial biogenesis outer membrane usher protein</fullName>
    </submittedName>
</protein>
<evidence type="ECO:0000256" key="3">
    <source>
        <dbReference type="ARBA" id="ARBA00022448"/>
    </source>
</evidence>